<dbReference type="EC" id="3.1.26.3" evidence="4"/>
<gene>
    <name evidence="4" type="ORF">BN7_1353</name>
</gene>
<dbReference type="SMART" id="SM00358">
    <property type="entry name" value="DSRM"/>
    <property type="match status" value="1"/>
</dbReference>
<evidence type="ECO:0000313" key="4">
    <source>
        <dbReference type="EMBL" id="CCH41814.1"/>
    </source>
</evidence>
<dbReference type="GO" id="GO:0004525">
    <property type="term" value="F:ribonuclease III activity"/>
    <property type="evidence" value="ECO:0007669"/>
    <property type="project" value="UniProtKB-EC"/>
</dbReference>
<dbReference type="Gene3D" id="1.10.1520.10">
    <property type="entry name" value="Ribonuclease III domain"/>
    <property type="match status" value="1"/>
</dbReference>
<feature type="region of interest" description="Disordered" evidence="2">
    <location>
        <begin position="330"/>
        <end position="387"/>
    </location>
</feature>
<protein>
    <submittedName>
        <fullName evidence="4">Ribonuclease 3</fullName>
        <ecNumber evidence="4">3.1.26.3</ecNumber>
    </submittedName>
</protein>
<feature type="domain" description="RNase III" evidence="3">
    <location>
        <begin position="146"/>
        <end position="189"/>
    </location>
</feature>
<keyword evidence="5" id="KW-1185">Reference proteome</keyword>
<dbReference type="SUPFAM" id="SSF69065">
    <property type="entry name" value="RNase III domain-like"/>
    <property type="match status" value="1"/>
</dbReference>
<feature type="region of interest" description="Disordered" evidence="2">
    <location>
        <begin position="420"/>
        <end position="441"/>
    </location>
</feature>
<dbReference type="PROSITE" id="PS50142">
    <property type="entry name" value="RNASE_3_2"/>
    <property type="match status" value="1"/>
</dbReference>
<evidence type="ECO:0000313" key="5">
    <source>
        <dbReference type="Proteomes" id="UP000009328"/>
    </source>
</evidence>
<accession>K0KK28</accession>
<reference evidence="4 5" key="1">
    <citation type="journal article" date="2012" name="Eukaryot. Cell">
        <title>Draft genome sequence of Wickerhamomyces ciferrii NRRL Y-1031 F-60-10.</title>
        <authorList>
            <person name="Schneider J."/>
            <person name="Andrea H."/>
            <person name="Blom J."/>
            <person name="Jaenicke S."/>
            <person name="Ruckert C."/>
            <person name="Schorsch C."/>
            <person name="Szczepanowski R."/>
            <person name="Farwick M."/>
            <person name="Goesmann A."/>
            <person name="Puhler A."/>
            <person name="Schaffer S."/>
            <person name="Tauch A."/>
            <person name="Kohler T."/>
            <person name="Brinkrolf K."/>
        </authorList>
    </citation>
    <scope>NUCLEOTIDE SEQUENCE [LARGE SCALE GENOMIC DNA]</scope>
    <source>
        <strain evidence="5">ATCC 14091 / BCRC 22168 / CBS 111 / JCM 3599 / NBRC 0793 / NRRL Y-1031 F-60-10</strain>
    </source>
</reference>
<feature type="compositionally biased region" description="Low complexity" evidence="2">
    <location>
        <begin position="358"/>
        <end position="387"/>
    </location>
</feature>
<dbReference type="EMBL" id="CAIF01000029">
    <property type="protein sequence ID" value="CCH41814.1"/>
    <property type="molecule type" value="Genomic_DNA"/>
</dbReference>
<evidence type="ECO:0000256" key="1">
    <source>
        <dbReference type="ARBA" id="ARBA00022884"/>
    </source>
</evidence>
<sequence length="585" mass="66464">MSRHKLSDSDINDFIDNVTTKKQRTNGLLTVDDVASIGVNASQLADAISRIIEFPTRDEIIRLKNTNIEKRILYLLQSPEVALGLELKDNYDQGKLDVFERILHYNWKEGLDTINDSKMIKFFQECEYYLPDLPPIEDEELKTQVESNEGLDNLSHLGEQVYESIISTYLYQRFPRENIKEISRYTSNYKVLSRWGRLYDLLRDERTPPREVFLAYIGAIVSKFPTDENAIRDIEKVIYVLVEPILMQFEPEVTIKGQASSELSNQIYDLEIVNAYETTHASPLYVVQIYVAGTILIGTGVGRSPIEAENLAATRALLNPKHLEKAKKFAEEHAKKAAFSPEIEHSTFSAQPQPQPQPQAGYTQPQPQAGYTQPQPQSQYNGQSSYQASYQAPYQGSYQAPPPPQPQPQQQCNQQYSYNNNQYSYGQNFPTPQPSAASNPAALPVSHTYQDDPYNSALVHQPQAQSASSVYPQEFINQEYQAQLQREQDDVIQVPDVTDESTVEMSAKARLNEHLNKSRLPVAEYKTDKLNNSDVQVTCSIGAIPIVKATFANKKKAGQICAQYILDHWGMIYDVWLKKKERNGF</sequence>
<dbReference type="InParanoid" id="K0KK28"/>
<dbReference type="HOGENOM" id="CLU_447045_0_0_1"/>
<keyword evidence="1" id="KW-0694">RNA-binding</keyword>
<feature type="region of interest" description="Disordered" evidence="2">
    <location>
        <begin position="394"/>
        <end position="413"/>
    </location>
</feature>
<organism evidence="4 5">
    <name type="scientific">Wickerhamomyces ciferrii (strain ATCC 14091 / BCRC 22168 / CBS 111 / JCM 3599 / NBRC 0793 / NRRL Y-1031 F-60-10)</name>
    <name type="common">Yeast</name>
    <name type="synonym">Pichia ciferrii</name>
    <dbReference type="NCBI Taxonomy" id="1206466"/>
    <lineage>
        <taxon>Eukaryota</taxon>
        <taxon>Fungi</taxon>
        <taxon>Dikarya</taxon>
        <taxon>Ascomycota</taxon>
        <taxon>Saccharomycotina</taxon>
        <taxon>Saccharomycetes</taxon>
        <taxon>Phaffomycetales</taxon>
        <taxon>Wickerhamomycetaceae</taxon>
        <taxon>Wickerhamomyces</taxon>
    </lineage>
</organism>
<dbReference type="Gene3D" id="3.30.160.20">
    <property type="match status" value="1"/>
</dbReference>
<keyword evidence="4" id="KW-0378">Hydrolase</keyword>
<dbReference type="AlphaFoldDB" id="K0KK28"/>
<dbReference type="GO" id="GO:0003723">
    <property type="term" value="F:RNA binding"/>
    <property type="evidence" value="ECO:0007669"/>
    <property type="project" value="UniProtKB-KW"/>
</dbReference>
<evidence type="ECO:0000256" key="2">
    <source>
        <dbReference type="SAM" id="MobiDB-lite"/>
    </source>
</evidence>
<dbReference type="InterPro" id="IPR036389">
    <property type="entry name" value="RNase_III_sf"/>
</dbReference>
<dbReference type="Proteomes" id="UP000009328">
    <property type="component" value="Unassembled WGS sequence"/>
</dbReference>
<proteinExistence type="predicted"/>
<comment type="caution">
    <text evidence="4">The sequence shown here is derived from an EMBL/GenBank/DDBJ whole genome shotgun (WGS) entry which is preliminary data.</text>
</comment>
<evidence type="ECO:0000259" key="3">
    <source>
        <dbReference type="PROSITE" id="PS50142"/>
    </source>
</evidence>
<dbReference type="STRING" id="1206466.K0KK28"/>
<name>K0KK28_WICCF</name>
<dbReference type="InterPro" id="IPR000999">
    <property type="entry name" value="RNase_III_dom"/>
</dbReference>
<dbReference type="InterPro" id="IPR014720">
    <property type="entry name" value="dsRBD_dom"/>
</dbReference>
<dbReference type="SUPFAM" id="SSF54768">
    <property type="entry name" value="dsRNA-binding domain-like"/>
    <property type="match status" value="2"/>
</dbReference>
<dbReference type="GO" id="GO:0006396">
    <property type="term" value="P:RNA processing"/>
    <property type="evidence" value="ECO:0007669"/>
    <property type="project" value="InterPro"/>
</dbReference>